<comment type="caution">
    <text evidence="2">The sequence shown here is derived from an EMBL/GenBank/DDBJ whole genome shotgun (WGS) entry which is preliminary data.</text>
</comment>
<feature type="transmembrane region" description="Helical" evidence="1">
    <location>
        <begin position="299"/>
        <end position="318"/>
    </location>
</feature>
<dbReference type="RefSeq" id="WP_204608042.1">
    <property type="nucleotide sequence ID" value="NZ_BAAAJX010000006.1"/>
</dbReference>
<proteinExistence type="predicted"/>
<keyword evidence="3" id="KW-1185">Reference proteome</keyword>
<evidence type="ECO:0000256" key="1">
    <source>
        <dbReference type="SAM" id="Phobius"/>
    </source>
</evidence>
<organism evidence="2 3">
    <name type="scientific">Curtobacterium herbarum</name>
    <dbReference type="NCBI Taxonomy" id="150122"/>
    <lineage>
        <taxon>Bacteria</taxon>
        <taxon>Bacillati</taxon>
        <taxon>Actinomycetota</taxon>
        <taxon>Actinomycetes</taxon>
        <taxon>Micrococcales</taxon>
        <taxon>Microbacteriaceae</taxon>
        <taxon>Curtobacterium</taxon>
    </lineage>
</organism>
<accession>A0ABN1ZFM2</accession>
<evidence type="ECO:0000313" key="2">
    <source>
        <dbReference type="EMBL" id="GAA1493496.1"/>
    </source>
</evidence>
<keyword evidence="1" id="KW-0472">Membrane</keyword>
<sequence>MGNQLTLLIRPGSTDEARAVTAAATEDLTAVTGTWDVQNLLPFLWVGLVPASAWDAHVARLRTAVEHGDEPDASVTDVVVDWREARGAFERRLPAVTAAWPEVDEPARAFLADVASVAERTGHAVVHLALDQLVAMSWGGAEDVEQYVDEVRREASNWDEPSAVSTVSPLTDLASALALAEPDRSFLLGGEWTSGGTPAPRSRPPLLPAASVLTVGSGLSLGSAPTVAEAAAVGTGSGPRYDAHGDDRWEAAALRQARREQQRLARLAATPPWWWMVPASLVTGVAGVLLAAAVTQETAVALGVGAAAVAAVWVPWGLRRRALERLLDEEVRRNA</sequence>
<feature type="transmembrane region" description="Helical" evidence="1">
    <location>
        <begin position="273"/>
        <end position="293"/>
    </location>
</feature>
<gene>
    <name evidence="2" type="ORF">GCM10009627_18420</name>
</gene>
<dbReference type="EMBL" id="BAAAJX010000006">
    <property type="protein sequence ID" value="GAA1493496.1"/>
    <property type="molecule type" value="Genomic_DNA"/>
</dbReference>
<keyword evidence="1" id="KW-0812">Transmembrane</keyword>
<name>A0ABN1ZFM2_9MICO</name>
<dbReference type="Proteomes" id="UP001501742">
    <property type="component" value="Unassembled WGS sequence"/>
</dbReference>
<reference evidence="2 3" key="1">
    <citation type="journal article" date="2019" name="Int. J. Syst. Evol. Microbiol.">
        <title>The Global Catalogue of Microorganisms (GCM) 10K type strain sequencing project: providing services to taxonomists for standard genome sequencing and annotation.</title>
        <authorList>
            <consortium name="The Broad Institute Genomics Platform"/>
            <consortium name="The Broad Institute Genome Sequencing Center for Infectious Disease"/>
            <person name="Wu L."/>
            <person name="Ma J."/>
        </authorList>
    </citation>
    <scope>NUCLEOTIDE SEQUENCE [LARGE SCALE GENOMIC DNA]</scope>
    <source>
        <strain evidence="2 3">JCM 12140</strain>
    </source>
</reference>
<protein>
    <submittedName>
        <fullName evidence="2">Uncharacterized protein</fullName>
    </submittedName>
</protein>
<keyword evidence="1" id="KW-1133">Transmembrane helix</keyword>
<evidence type="ECO:0000313" key="3">
    <source>
        <dbReference type="Proteomes" id="UP001501742"/>
    </source>
</evidence>